<evidence type="ECO:0000259" key="16">
    <source>
        <dbReference type="PROSITE" id="PS51975"/>
    </source>
</evidence>
<evidence type="ECO:0000256" key="11">
    <source>
        <dbReference type="ARBA" id="ARBA00022759"/>
    </source>
</evidence>
<dbReference type="SUPFAM" id="SSF53098">
    <property type="entry name" value="Ribonuclease H-like"/>
    <property type="match status" value="1"/>
</dbReference>
<dbReference type="NCBIfam" id="TIGR00729">
    <property type="entry name" value="ribonuclease HII"/>
    <property type="match status" value="1"/>
</dbReference>
<dbReference type="PROSITE" id="PS51975">
    <property type="entry name" value="RNASE_H_2"/>
    <property type="match status" value="1"/>
</dbReference>
<dbReference type="Gene3D" id="1.10.10.460">
    <property type="entry name" value="Ribonuclease hii. Domain 2"/>
    <property type="match status" value="1"/>
</dbReference>
<feature type="domain" description="RNase H type-2" evidence="16">
    <location>
        <begin position="1"/>
        <end position="220"/>
    </location>
</feature>
<evidence type="ECO:0000256" key="7">
    <source>
        <dbReference type="ARBA" id="ARBA00019179"/>
    </source>
</evidence>
<evidence type="ECO:0000256" key="9">
    <source>
        <dbReference type="ARBA" id="ARBA00022722"/>
    </source>
</evidence>
<organism evidence="17 18">
    <name type="scientific">Methanoliparum thermophilum</name>
    <dbReference type="NCBI Taxonomy" id="2491083"/>
    <lineage>
        <taxon>Archaea</taxon>
        <taxon>Methanobacteriati</taxon>
        <taxon>Methanobacteriota</taxon>
        <taxon>Candidatus Methanoliparia</taxon>
        <taxon>Candidatus Methanoliparales</taxon>
        <taxon>Candidatus Methanoliparaceae</taxon>
        <taxon>Candidatus Methanoliparum</taxon>
    </lineage>
</organism>
<dbReference type="EMBL" id="RXIF01000007">
    <property type="protein sequence ID" value="RZN64311.1"/>
    <property type="molecule type" value="Genomic_DNA"/>
</dbReference>
<dbReference type="GO" id="GO:0006298">
    <property type="term" value="P:mismatch repair"/>
    <property type="evidence" value="ECO:0007669"/>
    <property type="project" value="TreeGrafter"/>
</dbReference>
<dbReference type="GO" id="GO:0005737">
    <property type="term" value="C:cytoplasm"/>
    <property type="evidence" value="ECO:0007669"/>
    <property type="project" value="UniProtKB-SubCell"/>
</dbReference>
<evidence type="ECO:0000313" key="17">
    <source>
        <dbReference type="EMBL" id="RZN64311.1"/>
    </source>
</evidence>
<keyword evidence="8 13" id="KW-0963">Cytoplasm</keyword>
<evidence type="ECO:0000256" key="1">
    <source>
        <dbReference type="ARBA" id="ARBA00000077"/>
    </source>
</evidence>
<dbReference type="InterPro" id="IPR023160">
    <property type="entry name" value="RNase_HII_hlx-loop-hlx_cap_dom"/>
</dbReference>
<comment type="similarity">
    <text evidence="5 13 15">Belongs to the RNase HII family.</text>
</comment>
<dbReference type="Pfam" id="PF01351">
    <property type="entry name" value="RNase_HII"/>
    <property type="match status" value="1"/>
</dbReference>
<comment type="catalytic activity">
    <reaction evidence="1 13 14 15">
        <text>Endonucleolytic cleavage to 5'-phosphomonoester.</text>
        <dbReference type="EC" id="3.1.26.4"/>
    </reaction>
</comment>
<dbReference type="PANTHER" id="PTHR10954:SF23">
    <property type="entry name" value="RIBONUCLEASE"/>
    <property type="match status" value="1"/>
</dbReference>
<dbReference type="InterPro" id="IPR001352">
    <property type="entry name" value="RNase_HII/HIII"/>
</dbReference>
<evidence type="ECO:0000256" key="15">
    <source>
        <dbReference type="RuleBase" id="RU003515"/>
    </source>
</evidence>
<accession>A0A520KRJ9</accession>
<dbReference type="CDD" id="cd07180">
    <property type="entry name" value="RNase_HII_archaea_like"/>
    <property type="match status" value="1"/>
</dbReference>
<proteinExistence type="inferred from homology"/>
<dbReference type="GO" id="GO:0032299">
    <property type="term" value="C:ribonuclease H2 complex"/>
    <property type="evidence" value="ECO:0007669"/>
    <property type="project" value="TreeGrafter"/>
</dbReference>
<dbReference type="EC" id="3.1.26.4" evidence="6 13"/>
<comment type="cofactor">
    <cofactor evidence="2">
        <name>Mg(2+)</name>
        <dbReference type="ChEBI" id="CHEBI:18420"/>
    </cofactor>
</comment>
<dbReference type="FunFam" id="1.10.10.460:FF:000001">
    <property type="entry name" value="Ribonuclease"/>
    <property type="match status" value="1"/>
</dbReference>
<gene>
    <name evidence="13" type="primary">rnhB</name>
    <name evidence="17" type="ORF">EF806_04870</name>
</gene>
<evidence type="ECO:0000256" key="12">
    <source>
        <dbReference type="ARBA" id="ARBA00022801"/>
    </source>
</evidence>
<evidence type="ECO:0000256" key="6">
    <source>
        <dbReference type="ARBA" id="ARBA00012180"/>
    </source>
</evidence>
<dbReference type="GO" id="GO:0030145">
    <property type="term" value="F:manganese ion binding"/>
    <property type="evidence" value="ECO:0007669"/>
    <property type="project" value="UniProtKB-UniRule"/>
</dbReference>
<keyword evidence="10 13" id="KW-0479">Metal-binding</keyword>
<reference evidence="17 18" key="1">
    <citation type="journal article" date="2019" name="Nat. Microbiol.">
        <title>Wide diversity of methane and short-chain alkane metabolisms in uncultured archaea.</title>
        <authorList>
            <person name="Borrel G."/>
            <person name="Adam P.S."/>
            <person name="McKay L.J."/>
            <person name="Chen L.X."/>
            <person name="Sierra-Garcia I.N."/>
            <person name="Sieber C.M."/>
            <person name="Letourneur Q."/>
            <person name="Ghozlane A."/>
            <person name="Andersen G.L."/>
            <person name="Li W.J."/>
            <person name="Hallam S.J."/>
            <person name="Muyzer G."/>
            <person name="de Oliveira V.M."/>
            <person name="Inskeep W.P."/>
            <person name="Banfield J.F."/>
            <person name="Gribaldo S."/>
        </authorList>
    </citation>
    <scope>NUCLEOTIDE SEQUENCE [LARGE SCALE GENOMIC DNA]</scope>
    <source>
        <strain evidence="17">NM1a</strain>
    </source>
</reference>
<keyword evidence="9 13" id="KW-0540">Nuclease</keyword>
<evidence type="ECO:0000256" key="4">
    <source>
        <dbReference type="ARBA" id="ARBA00004496"/>
    </source>
</evidence>
<feature type="binding site" evidence="13 14">
    <location>
        <position position="7"/>
    </location>
    <ligand>
        <name>a divalent metal cation</name>
        <dbReference type="ChEBI" id="CHEBI:60240"/>
    </ligand>
</feature>
<dbReference type="InterPro" id="IPR020787">
    <property type="entry name" value="RNase_HII_arc"/>
</dbReference>
<evidence type="ECO:0000313" key="18">
    <source>
        <dbReference type="Proteomes" id="UP000317158"/>
    </source>
</evidence>
<dbReference type="PANTHER" id="PTHR10954">
    <property type="entry name" value="RIBONUCLEASE H2 SUBUNIT A"/>
    <property type="match status" value="1"/>
</dbReference>
<evidence type="ECO:0000256" key="2">
    <source>
        <dbReference type="ARBA" id="ARBA00001946"/>
    </source>
</evidence>
<dbReference type="HAMAP" id="MF_00052_A">
    <property type="entry name" value="RNase_HII_A"/>
    <property type="match status" value="1"/>
</dbReference>
<keyword evidence="13" id="KW-0464">Manganese</keyword>
<dbReference type="InterPro" id="IPR004649">
    <property type="entry name" value="RNase_H2_suA"/>
</dbReference>
<protein>
    <recommendedName>
        <fullName evidence="7 13">Ribonuclease HII</fullName>
        <shortName evidence="13">RNase HII</shortName>
        <ecNumber evidence="6 13">3.1.26.4</ecNumber>
    </recommendedName>
</protein>
<dbReference type="GO" id="GO:0004523">
    <property type="term" value="F:RNA-DNA hybrid ribonuclease activity"/>
    <property type="evidence" value="ECO:0007669"/>
    <property type="project" value="UniProtKB-UniRule"/>
</dbReference>
<keyword evidence="11 13" id="KW-0255">Endonuclease</keyword>
<evidence type="ECO:0000256" key="3">
    <source>
        <dbReference type="ARBA" id="ARBA00004065"/>
    </source>
</evidence>
<evidence type="ECO:0000256" key="5">
    <source>
        <dbReference type="ARBA" id="ARBA00007383"/>
    </source>
</evidence>
<comment type="cofactor">
    <cofactor evidence="13 14">
        <name>Mn(2+)</name>
        <dbReference type="ChEBI" id="CHEBI:29035"/>
    </cofactor>
    <cofactor evidence="13 14">
        <name>Mg(2+)</name>
        <dbReference type="ChEBI" id="CHEBI:18420"/>
    </cofactor>
    <text evidence="13 14">Manganese or magnesium. Binds 1 divalent metal ion per monomer in the absence of substrate. May bind a second metal ion after substrate binding.</text>
</comment>
<dbReference type="InterPro" id="IPR036397">
    <property type="entry name" value="RNaseH_sf"/>
</dbReference>
<evidence type="ECO:0000256" key="13">
    <source>
        <dbReference type="HAMAP-Rule" id="MF_00052"/>
    </source>
</evidence>
<evidence type="ECO:0000256" key="14">
    <source>
        <dbReference type="PROSITE-ProRule" id="PRU01319"/>
    </source>
</evidence>
<dbReference type="GO" id="GO:0003723">
    <property type="term" value="F:RNA binding"/>
    <property type="evidence" value="ECO:0007669"/>
    <property type="project" value="UniProtKB-UniRule"/>
</dbReference>
<keyword evidence="12 13" id="KW-0378">Hydrolase</keyword>
<dbReference type="Proteomes" id="UP000317158">
    <property type="component" value="Unassembled WGS sequence"/>
</dbReference>
<comment type="caution">
    <text evidence="17">The sequence shown here is derived from an EMBL/GenBank/DDBJ whole genome shotgun (WGS) entry which is preliminary data.</text>
</comment>
<sequence length="232" mass="26934">MNYLGVDEAGKGPVMGSMFIGGVLINKINYLKIEELLIGKNSFNDSKKIKNKKREEFYNIFKDFAKIEVYEISASEIDKLRTKYTMNEIMVIAHAGLIRKFEREADVIYLDASDVNEDRFGMYVKKLIEKFVKPDLKIISKHKADETYPLVAAASIVAKVWRERHIADLKRVYGDFGSGYPSDPKTIKFLTDFYKKYNTFPEIVRTSWKTCERIKNAVNQRDKSIFNYFSSI</sequence>
<evidence type="ECO:0000256" key="10">
    <source>
        <dbReference type="ARBA" id="ARBA00022723"/>
    </source>
</evidence>
<comment type="function">
    <text evidence="3 13 15">Endonuclease that specifically degrades the RNA of RNA-DNA hybrids.</text>
</comment>
<comment type="subcellular location">
    <subcellularLocation>
        <location evidence="4 13">Cytoplasm</location>
    </subcellularLocation>
</comment>
<dbReference type="InterPro" id="IPR024567">
    <property type="entry name" value="RNase_HII/HIII_dom"/>
</dbReference>
<dbReference type="AlphaFoldDB" id="A0A520KRJ9"/>
<feature type="binding site" evidence="13 14">
    <location>
        <position position="111"/>
    </location>
    <ligand>
        <name>a divalent metal cation</name>
        <dbReference type="ChEBI" id="CHEBI:60240"/>
    </ligand>
</feature>
<dbReference type="GO" id="GO:0043137">
    <property type="term" value="P:DNA replication, removal of RNA primer"/>
    <property type="evidence" value="ECO:0007669"/>
    <property type="project" value="TreeGrafter"/>
</dbReference>
<feature type="binding site" evidence="13 14">
    <location>
        <position position="8"/>
    </location>
    <ligand>
        <name>a divalent metal cation</name>
        <dbReference type="ChEBI" id="CHEBI:60240"/>
    </ligand>
</feature>
<name>A0A520KRJ9_METT2</name>
<evidence type="ECO:0000256" key="8">
    <source>
        <dbReference type="ARBA" id="ARBA00022490"/>
    </source>
</evidence>
<dbReference type="InterPro" id="IPR012337">
    <property type="entry name" value="RNaseH-like_sf"/>
</dbReference>
<dbReference type="Gene3D" id="3.30.420.10">
    <property type="entry name" value="Ribonuclease H-like superfamily/Ribonuclease H"/>
    <property type="match status" value="1"/>
</dbReference>